<dbReference type="InterPro" id="IPR050695">
    <property type="entry name" value="N-acetylmuramoyl_amidase_3"/>
</dbReference>
<keyword evidence="3" id="KW-0732">Signal</keyword>
<dbReference type="Gene3D" id="3.40.630.40">
    <property type="entry name" value="Zn-dependent exopeptidases"/>
    <property type="match status" value="1"/>
</dbReference>
<dbReference type="Pfam" id="PF01520">
    <property type="entry name" value="Amidase_3"/>
    <property type="match status" value="1"/>
</dbReference>
<protein>
    <submittedName>
        <fullName evidence="5">N-acetylmuramoyl-L-alanine amidase</fullName>
    </submittedName>
</protein>
<dbReference type="GO" id="GO:0030288">
    <property type="term" value="C:outer membrane-bounded periplasmic space"/>
    <property type="evidence" value="ECO:0007669"/>
    <property type="project" value="TreeGrafter"/>
</dbReference>
<dbReference type="SMART" id="SM00646">
    <property type="entry name" value="Ami_3"/>
    <property type="match status" value="1"/>
</dbReference>
<feature type="region of interest" description="Disordered" evidence="2">
    <location>
        <begin position="149"/>
        <end position="168"/>
    </location>
</feature>
<gene>
    <name evidence="5" type="ORF">KHX13_06005</name>
</gene>
<accession>A0A943EK90</accession>
<comment type="caution">
    <text evidence="5">The sequence shown here is derived from an EMBL/GenBank/DDBJ whole genome shotgun (WGS) entry which is preliminary data.</text>
</comment>
<evidence type="ECO:0000259" key="4">
    <source>
        <dbReference type="SMART" id="SM00646"/>
    </source>
</evidence>
<dbReference type="GO" id="GO:0008745">
    <property type="term" value="F:N-acetylmuramoyl-L-alanine amidase activity"/>
    <property type="evidence" value="ECO:0007669"/>
    <property type="project" value="InterPro"/>
</dbReference>
<feature type="chain" id="PRO_5037440532" evidence="3">
    <location>
        <begin position="21"/>
        <end position="333"/>
    </location>
</feature>
<dbReference type="GO" id="GO:0009253">
    <property type="term" value="P:peptidoglycan catabolic process"/>
    <property type="evidence" value="ECO:0007669"/>
    <property type="project" value="InterPro"/>
</dbReference>
<sequence>MKKWIVLFLMLFCFLGRAEAAGHIEGVSYGVNQEGQLRVVIESDQALPYKTKILEGEAHIFVKGTLDPSIVPIYHPRESTHVKTVRLQKTPKGTLIHIHTDENPTRADFKVFALKADPATKRPYRIVIDVAPVFERGYRVGGGLKGKRITLDPGHGGSDPGTHGLESGLKEKEVTLPLALRVKKLLEQKGAVVYLTRYSDRDVYGPTATDQQELQARVDVAEKSGSDLFLSIHCNASTDRSVGGYSTYYTPKTPYDKKLADALQKELMQTADVTDRGIYDSRLYVNRKSTMPSALVECLFMTNAREEQMLLSDAFLDKIAEAIARGIEQFEGE</sequence>
<organism evidence="5 6">
    <name type="scientific">Acidaminococcus intestini</name>
    <dbReference type="NCBI Taxonomy" id="187327"/>
    <lineage>
        <taxon>Bacteria</taxon>
        <taxon>Bacillati</taxon>
        <taxon>Bacillota</taxon>
        <taxon>Negativicutes</taxon>
        <taxon>Acidaminococcales</taxon>
        <taxon>Acidaminococcaceae</taxon>
        <taxon>Acidaminococcus</taxon>
    </lineage>
</organism>
<keyword evidence="1" id="KW-0378">Hydrolase</keyword>
<evidence type="ECO:0000256" key="1">
    <source>
        <dbReference type="ARBA" id="ARBA00022801"/>
    </source>
</evidence>
<name>A0A943EK90_9FIRM</name>
<dbReference type="EMBL" id="JAGZCZ010000005">
    <property type="protein sequence ID" value="MBS5519870.1"/>
    <property type="molecule type" value="Genomic_DNA"/>
</dbReference>
<proteinExistence type="predicted"/>
<dbReference type="SUPFAM" id="SSF53187">
    <property type="entry name" value="Zn-dependent exopeptidases"/>
    <property type="match status" value="1"/>
</dbReference>
<dbReference type="InterPro" id="IPR002508">
    <property type="entry name" value="MurNAc-LAA_cat"/>
</dbReference>
<feature type="domain" description="MurNAc-LAA" evidence="4">
    <location>
        <begin position="218"/>
        <end position="328"/>
    </location>
</feature>
<reference evidence="5" key="1">
    <citation type="submission" date="2021-02" db="EMBL/GenBank/DDBJ databases">
        <title>Infant gut strain persistence is associated with maternal origin, phylogeny, and functional potential including surface adhesion and iron acquisition.</title>
        <authorList>
            <person name="Lou Y.C."/>
        </authorList>
    </citation>
    <scope>NUCLEOTIDE SEQUENCE</scope>
    <source>
        <strain evidence="5">L3_106_000M1_dasL3_106_000M1_concoct_15</strain>
    </source>
</reference>
<dbReference type="CDD" id="cd02696">
    <property type="entry name" value="MurNAc-LAA"/>
    <property type="match status" value="1"/>
</dbReference>
<dbReference type="Proteomes" id="UP000754226">
    <property type="component" value="Unassembled WGS sequence"/>
</dbReference>
<dbReference type="PANTHER" id="PTHR30404">
    <property type="entry name" value="N-ACETYLMURAMOYL-L-ALANINE AMIDASE"/>
    <property type="match status" value="1"/>
</dbReference>
<evidence type="ECO:0000313" key="5">
    <source>
        <dbReference type="EMBL" id="MBS5519870.1"/>
    </source>
</evidence>
<evidence type="ECO:0000256" key="3">
    <source>
        <dbReference type="SAM" id="SignalP"/>
    </source>
</evidence>
<evidence type="ECO:0000256" key="2">
    <source>
        <dbReference type="SAM" id="MobiDB-lite"/>
    </source>
</evidence>
<evidence type="ECO:0000313" key="6">
    <source>
        <dbReference type="Proteomes" id="UP000754226"/>
    </source>
</evidence>
<dbReference type="PANTHER" id="PTHR30404:SF0">
    <property type="entry name" value="N-ACETYLMURAMOYL-L-ALANINE AMIDASE AMIC"/>
    <property type="match status" value="1"/>
</dbReference>
<feature type="signal peptide" evidence="3">
    <location>
        <begin position="1"/>
        <end position="20"/>
    </location>
</feature>
<dbReference type="AlphaFoldDB" id="A0A943EK90"/>